<evidence type="ECO:0000313" key="17">
    <source>
        <dbReference type="Proteomes" id="UP000730739"/>
    </source>
</evidence>
<evidence type="ECO:0000259" key="14">
    <source>
        <dbReference type="PROSITE" id="PS50857"/>
    </source>
</evidence>
<dbReference type="InterPro" id="IPR009056">
    <property type="entry name" value="Cyt_c-like_dom"/>
</dbReference>
<comment type="caution">
    <text evidence="16">The sequence shown here is derived from an EMBL/GenBank/DDBJ whole genome shotgun (WGS) entry which is preliminary data.</text>
</comment>
<reference evidence="16 17" key="1">
    <citation type="submission" date="2021-03" db="EMBL/GenBank/DDBJ databases">
        <title>Genomic Encyclopedia of Type Strains, Phase IV (KMG-IV): sequencing the most valuable type-strain genomes for metagenomic binning, comparative biology and taxonomic classification.</title>
        <authorList>
            <person name="Goeker M."/>
        </authorList>
    </citation>
    <scope>NUCLEOTIDE SEQUENCE [LARGE SCALE GENOMIC DNA]</scope>
    <source>
        <strain evidence="16 17">DSM 13372</strain>
    </source>
</reference>
<organism evidence="16 17">
    <name type="scientific">Sinorhizobium kostiense</name>
    <dbReference type="NCBI Taxonomy" id="76747"/>
    <lineage>
        <taxon>Bacteria</taxon>
        <taxon>Pseudomonadati</taxon>
        <taxon>Pseudomonadota</taxon>
        <taxon>Alphaproteobacteria</taxon>
        <taxon>Hyphomicrobiales</taxon>
        <taxon>Rhizobiaceae</taxon>
        <taxon>Sinorhizobium/Ensifer group</taxon>
        <taxon>Sinorhizobium</taxon>
    </lineage>
</organism>
<dbReference type="InterPro" id="IPR008972">
    <property type="entry name" value="Cupredoxin"/>
</dbReference>
<dbReference type="PROSITE" id="PS51007">
    <property type="entry name" value="CYTC"/>
    <property type="match status" value="1"/>
</dbReference>
<comment type="catalytic activity">
    <reaction evidence="10">
        <text>4 Fe(II)-[cytochrome c] + O2 + 8 H(+)(in) = 4 Fe(III)-[cytochrome c] + 2 H2O + 4 H(+)(out)</text>
        <dbReference type="Rhea" id="RHEA:11436"/>
        <dbReference type="Rhea" id="RHEA-COMP:10350"/>
        <dbReference type="Rhea" id="RHEA-COMP:14399"/>
        <dbReference type="ChEBI" id="CHEBI:15377"/>
        <dbReference type="ChEBI" id="CHEBI:15378"/>
        <dbReference type="ChEBI" id="CHEBI:15379"/>
        <dbReference type="ChEBI" id="CHEBI:29033"/>
        <dbReference type="ChEBI" id="CHEBI:29034"/>
        <dbReference type="EC" id="7.1.1.9"/>
    </reaction>
</comment>
<proteinExistence type="inferred from homology"/>
<evidence type="ECO:0000256" key="12">
    <source>
        <dbReference type="SAM" id="Phobius"/>
    </source>
</evidence>
<evidence type="ECO:0000256" key="5">
    <source>
        <dbReference type="ARBA" id="ARBA00022723"/>
    </source>
</evidence>
<dbReference type="InterPro" id="IPR034236">
    <property type="entry name" value="CuRO_CcO_Caa3_II"/>
</dbReference>
<accession>A0ABS4QVK8</accession>
<evidence type="ECO:0000256" key="11">
    <source>
        <dbReference type="PROSITE-ProRule" id="PRU00433"/>
    </source>
</evidence>
<keyword evidence="6" id="KW-0249">Electron transport</keyword>
<keyword evidence="17" id="KW-1185">Reference proteome</keyword>
<feature type="transmembrane region" description="Helical" evidence="12">
    <location>
        <begin position="40"/>
        <end position="65"/>
    </location>
</feature>
<dbReference type="RefSeq" id="WP_209600891.1">
    <property type="nucleotide sequence ID" value="NZ_JAGILA010000001.1"/>
</dbReference>
<dbReference type="PROSITE" id="PS00078">
    <property type="entry name" value="COX2"/>
    <property type="match status" value="1"/>
</dbReference>
<evidence type="ECO:0000256" key="13">
    <source>
        <dbReference type="SAM" id="SignalP"/>
    </source>
</evidence>
<evidence type="ECO:0000313" key="16">
    <source>
        <dbReference type="EMBL" id="MBP2234680.1"/>
    </source>
</evidence>
<dbReference type="PANTHER" id="PTHR22888:SF9">
    <property type="entry name" value="CYTOCHROME C OXIDASE SUBUNIT 2"/>
    <property type="match status" value="1"/>
</dbReference>
<evidence type="ECO:0000256" key="4">
    <source>
        <dbReference type="ARBA" id="ARBA00022617"/>
    </source>
</evidence>
<evidence type="ECO:0000256" key="6">
    <source>
        <dbReference type="ARBA" id="ARBA00022982"/>
    </source>
</evidence>
<feature type="transmembrane region" description="Helical" evidence="12">
    <location>
        <begin position="77"/>
        <end position="99"/>
    </location>
</feature>
<comment type="similarity">
    <text evidence="2">Belongs to the cytochrome c oxidase subunit 2 family.</text>
</comment>
<name>A0ABS4QVK8_9HYPH</name>
<keyword evidence="5 11" id="KW-0479">Metal-binding</keyword>
<evidence type="ECO:0000256" key="1">
    <source>
        <dbReference type="ARBA" id="ARBA00004370"/>
    </source>
</evidence>
<keyword evidence="3" id="KW-0813">Transport</keyword>
<feature type="domain" description="Cytochrome c" evidence="15">
    <location>
        <begin position="238"/>
        <end position="330"/>
    </location>
</feature>
<keyword evidence="4 11" id="KW-0349">Heme</keyword>
<dbReference type="InterPro" id="IPR036909">
    <property type="entry name" value="Cyt_c-like_dom_sf"/>
</dbReference>
<dbReference type="InterPro" id="IPR045187">
    <property type="entry name" value="CcO_II"/>
</dbReference>
<dbReference type="SUPFAM" id="SSF49503">
    <property type="entry name" value="Cupredoxins"/>
    <property type="match status" value="1"/>
</dbReference>
<dbReference type="CDD" id="cd04213">
    <property type="entry name" value="CuRO_CcO_Caa3_II"/>
    <property type="match status" value="1"/>
</dbReference>
<dbReference type="Pfam" id="PF00116">
    <property type="entry name" value="COX2"/>
    <property type="match status" value="1"/>
</dbReference>
<keyword evidence="9 12" id="KW-0472">Membrane</keyword>
<dbReference type="EMBL" id="JAGILA010000001">
    <property type="protein sequence ID" value="MBP2234680.1"/>
    <property type="molecule type" value="Genomic_DNA"/>
</dbReference>
<dbReference type="InterPro" id="IPR002429">
    <property type="entry name" value="CcO_II-like_C"/>
</dbReference>
<dbReference type="InterPro" id="IPR001505">
    <property type="entry name" value="Copper_CuA"/>
</dbReference>
<evidence type="ECO:0000256" key="8">
    <source>
        <dbReference type="ARBA" id="ARBA00023008"/>
    </source>
</evidence>
<keyword evidence="7 11" id="KW-0408">Iron</keyword>
<evidence type="ECO:0000259" key="15">
    <source>
        <dbReference type="PROSITE" id="PS51007"/>
    </source>
</evidence>
<dbReference type="PANTHER" id="PTHR22888">
    <property type="entry name" value="CYTOCHROME C OXIDASE, SUBUNIT II"/>
    <property type="match status" value="1"/>
</dbReference>
<dbReference type="PROSITE" id="PS50857">
    <property type="entry name" value="COX2_CUA"/>
    <property type="match status" value="1"/>
</dbReference>
<keyword evidence="13" id="KW-0732">Signal</keyword>
<feature type="chain" id="PRO_5046228683" evidence="13">
    <location>
        <begin position="26"/>
        <end position="330"/>
    </location>
</feature>
<feature type="signal peptide" evidence="13">
    <location>
        <begin position="1"/>
        <end position="25"/>
    </location>
</feature>
<gene>
    <name evidence="16" type="ORF">J2Z31_001170</name>
</gene>
<protein>
    <submittedName>
        <fullName evidence="16">Cytochrome c oxidase subunit 2</fullName>
    </submittedName>
</protein>
<dbReference type="Proteomes" id="UP000730739">
    <property type="component" value="Unassembled WGS sequence"/>
</dbReference>
<dbReference type="Gene3D" id="2.60.40.420">
    <property type="entry name" value="Cupredoxins - blue copper proteins"/>
    <property type="match status" value="1"/>
</dbReference>
<evidence type="ECO:0000256" key="7">
    <source>
        <dbReference type="ARBA" id="ARBA00023004"/>
    </source>
</evidence>
<feature type="domain" description="Cytochrome oxidase subunit II copper A binding" evidence="14">
    <location>
        <begin position="112"/>
        <end position="227"/>
    </location>
</feature>
<evidence type="ECO:0000256" key="3">
    <source>
        <dbReference type="ARBA" id="ARBA00022448"/>
    </source>
</evidence>
<sequence>MSLARSVAAFLLLLALQGCSGVQSALDPSGTEAERIDTLTWLLIVFSTTVFLAVGLITAAALRGGGRWRARLANERLVIGGGVVFPIVALTLLLGYGFYLMGPGSPAAARADGQLRIEVVGERWWWRVTYVDETGRRVESANEIRLPVGRPVQVELTSADVIHSFWIPRLAGKLDMIPGRTNRLTLQVAEAGISRGQCAEYCGGPHAFMSFFAIAMPEDQFTAWLDREAGDARNPSGEDQVAGQALFLSSGCVACHRVRGTEAQGTIGPDLTHVGSRHSLAAATLENDPDAFVRWIRDGQHVKPENLMPPYEIFTDGELRQLAAYLDQLR</sequence>
<keyword evidence="12" id="KW-0812">Transmembrane</keyword>
<comment type="subcellular location">
    <subcellularLocation>
        <location evidence="1">Membrane</location>
    </subcellularLocation>
</comment>
<keyword evidence="12" id="KW-1133">Transmembrane helix</keyword>
<dbReference type="Pfam" id="PF00034">
    <property type="entry name" value="Cytochrom_C"/>
    <property type="match status" value="1"/>
</dbReference>
<dbReference type="PROSITE" id="PS51257">
    <property type="entry name" value="PROKAR_LIPOPROTEIN"/>
    <property type="match status" value="1"/>
</dbReference>
<evidence type="ECO:0000256" key="2">
    <source>
        <dbReference type="ARBA" id="ARBA00007866"/>
    </source>
</evidence>
<keyword evidence="8" id="KW-0186">Copper</keyword>
<evidence type="ECO:0000256" key="10">
    <source>
        <dbReference type="ARBA" id="ARBA00047816"/>
    </source>
</evidence>
<dbReference type="SUPFAM" id="SSF46626">
    <property type="entry name" value="Cytochrome c"/>
    <property type="match status" value="1"/>
</dbReference>
<evidence type="ECO:0000256" key="9">
    <source>
        <dbReference type="ARBA" id="ARBA00023136"/>
    </source>
</evidence>